<dbReference type="Pfam" id="PF23868">
    <property type="entry name" value="Mmc1_C"/>
    <property type="match status" value="1"/>
</dbReference>
<accession>A0A218Z8C9</accession>
<evidence type="ECO:0000259" key="2">
    <source>
        <dbReference type="Pfam" id="PF23868"/>
    </source>
</evidence>
<keyword evidence="4" id="KW-1185">Reference proteome</keyword>
<dbReference type="AlphaFoldDB" id="A0A218Z8C9"/>
<dbReference type="PANTHER" id="PTHR38644">
    <property type="entry name" value="EXPRESSED PROTEIN"/>
    <property type="match status" value="1"/>
</dbReference>
<dbReference type="Pfam" id="PF23867">
    <property type="entry name" value="Mmc1_N"/>
    <property type="match status" value="1"/>
</dbReference>
<evidence type="ECO:0000313" key="4">
    <source>
        <dbReference type="Proteomes" id="UP000242519"/>
    </source>
</evidence>
<evidence type="ECO:0000313" key="3">
    <source>
        <dbReference type="EMBL" id="OWP04329.1"/>
    </source>
</evidence>
<dbReference type="InterPro" id="IPR056196">
    <property type="entry name" value="Mmc1_C"/>
</dbReference>
<organism evidence="3 4">
    <name type="scientific">Diplocarpon coronariae</name>
    <dbReference type="NCBI Taxonomy" id="2795749"/>
    <lineage>
        <taxon>Eukaryota</taxon>
        <taxon>Fungi</taxon>
        <taxon>Dikarya</taxon>
        <taxon>Ascomycota</taxon>
        <taxon>Pezizomycotina</taxon>
        <taxon>Leotiomycetes</taxon>
        <taxon>Helotiales</taxon>
        <taxon>Drepanopezizaceae</taxon>
        <taxon>Diplocarpon</taxon>
    </lineage>
</organism>
<dbReference type="EMBL" id="MZNU01000116">
    <property type="protein sequence ID" value="OWP04329.1"/>
    <property type="molecule type" value="Genomic_DNA"/>
</dbReference>
<sequence>MPPRMPRIPTVQSRLKQLSNAPINQQSCPICSLRRTLRTQAKALRKQQRQPPRAQARRHSNISRASAINTPSVVPSTSPRSELRHALLDLQKHAASYVNISRLQLALRGLEQGVGHETIRIAVLAVADGGVSLKKSKQLLRLLLADPLKTEEGWERTLLNDGHGGGPILLKVGYDGENASSQGKSLVEEIHVSSPMLNGHQLEILVLETDPPTKGSGEADFVDAVLVPTIEIPVSITGRYTPVMTPVHKSLIVSEGVLGAASILNFPTDVDRDVINTTVDLQLVDPPSLPFQLVDISMGSAALQSFRESVDNALIYEKNWFGSGIPEILEWVNSGTASVEGETKAPVRKLVESLIKSVSVSIKAEQSRKISIALSKNITSPILAALRKELSSWAERAHTELRDGLDNAFSGQRWRKLGWWKLFWRADDVSMIATDILNQRFLIDAEKEIIFVAGRVAEAGVFKHDEVTPKNWAYKTIQERPVAPTLGSEPPPPRIRDLVKPLDDDLPTKIQNRPWPLQIPASRVYLIHETVPALQALAQKLVFQTLSTSSLVSAFAGLMYLSSITTTLYEAGGVAALGLVWSLRRMQGKWETARKYWEGEVREEGRTAVRAVEGVVGDVLKEKTPSPLEDADLEKAKTALERAEAALAASP</sequence>
<gene>
    <name evidence="3" type="ORF">B2J93_9397</name>
</gene>
<reference evidence="3 4" key="1">
    <citation type="submission" date="2017-04" db="EMBL/GenBank/DDBJ databases">
        <title>Draft genome sequence of Marssonina coronaria NL1: causal agent of apple blotch.</title>
        <authorList>
            <person name="Cheng Q."/>
        </authorList>
    </citation>
    <scope>NUCLEOTIDE SEQUENCE [LARGE SCALE GENOMIC DNA]</scope>
    <source>
        <strain evidence="3 4">NL1</strain>
    </source>
</reference>
<feature type="domain" description="Mmc1 C-terminal" evidence="2">
    <location>
        <begin position="387"/>
        <end position="606"/>
    </location>
</feature>
<comment type="caution">
    <text evidence="3">The sequence shown here is derived from an EMBL/GenBank/DDBJ whole genome shotgun (WGS) entry which is preliminary data.</text>
</comment>
<dbReference type="OrthoDB" id="5319015at2759"/>
<feature type="region of interest" description="Disordered" evidence="1">
    <location>
        <begin position="43"/>
        <end position="78"/>
    </location>
</feature>
<dbReference type="PANTHER" id="PTHR38644:SF1">
    <property type="entry name" value="EXPRESSED PROTEIN"/>
    <property type="match status" value="1"/>
</dbReference>
<dbReference type="STRING" id="503106.A0A218Z8C9"/>
<evidence type="ECO:0000256" key="1">
    <source>
        <dbReference type="SAM" id="MobiDB-lite"/>
    </source>
</evidence>
<name>A0A218Z8C9_9HELO</name>
<dbReference type="InParanoid" id="A0A218Z8C9"/>
<proteinExistence type="predicted"/>
<protein>
    <recommendedName>
        <fullName evidence="2">Mmc1 C-terminal domain-containing protein</fullName>
    </recommendedName>
</protein>
<dbReference type="Proteomes" id="UP000242519">
    <property type="component" value="Unassembled WGS sequence"/>
</dbReference>